<evidence type="ECO:0000313" key="9">
    <source>
        <dbReference type="Proteomes" id="UP001364211"/>
    </source>
</evidence>
<evidence type="ECO:0000256" key="1">
    <source>
        <dbReference type="ARBA" id="ARBA00005614"/>
    </source>
</evidence>
<evidence type="ECO:0000256" key="2">
    <source>
        <dbReference type="ARBA" id="ARBA00012150"/>
    </source>
</evidence>
<dbReference type="PROSITE" id="PS00150">
    <property type="entry name" value="ACYLPHOSPHATASE_1"/>
    <property type="match status" value="1"/>
</dbReference>
<feature type="domain" description="Acylphosphatase-like" evidence="7">
    <location>
        <begin position="10"/>
        <end position="96"/>
    </location>
</feature>
<dbReference type="InterPro" id="IPR017968">
    <property type="entry name" value="Acylphosphatase_CS"/>
</dbReference>
<comment type="similarity">
    <text evidence="1 6">Belongs to the acylphosphatase family.</text>
</comment>
<sequence>MSGNTDATVRLIAWVQGDVQGVGFRWWTRSRALELGLVGQARNLSDGRVAVTAEGDRETCERLLEQLRGGRTPGRVTSVSEQWTAPSGAFSGFVEA</sequence>
<dbReference type="NCBIfam" id="NF010997">
    <property type="entry name" value="PRK14422.1"/>
    <property type="match status" value="1"/>
</dbReference>
<name>A0ABU8T5G6_9PSEU</name>
<feature type="active site" evidence="5">
    <location>
        <position position="25"/>
    </location>
</feature>
<feature type="active site" evidence="5">
    <location>
        <position position="43"/>
    </location>
</feature>
<dbReference type="Gene3D" id="3.30.70.100">
    <property type="match status" value="1"/>
</dbReference>
<dbReference type="EC" id="3.6.1.7" evidence="2 5"/>
<dbReference type="PROSITE" id="PS51160">
    <property type="entry name" value="ACYLPHOSPHATASE_3"/>
    <property type="match status" value="1"/>
</dbReference>
<evidence type="ECO:0000256" key="6">
    <source>
        <dbReference type="RuleBase" id="RU004168"/>
    </source>
</evidence>
<comment type="caution">
    <text evidence="8">The sequence shown here is derived from an EMBL/GenBank/DDBJ whole genome shotgun (WGS) entry which is preliminary data.</text>
</comment>
<evidence type="ECO:0000256" key="5">
    <source>
        <dbReference type="PROSITE-ProRule" id="PRU00520"/>
    </source>
</evidence>
<dbReference type="Pfam" id="PF00708">
    <property type="entry name" value="Acylphosphatase"/>
    <property type="match status" value="1"/>
</dbReference>
<dbReference type="SUPFAM" id="SSF54975">
    <property type="entry name" value="Acylphosphatase/BLUF domain-like"/>
    <property type="match status" value="1"/>
</dbReference>
<keyword evidence="9" id="KW-1185">Reference proteome</keyword>
<evidence type="ECO:0000256" key="3">
    <source>
        <dbReference type="ARBA" id="ARBA00015991"/>
    </source>
</evidence>
<dbReference type="EMBL" id="JBBJUP010000006">
    <property type="protein sequence ID" value="MEJ8279204.1"/>
    <property type="molecule type" value="Genomic_DNA"/>
</dbReference>
<dbReference type="Proteomes" id="UP001364211">
    <property type="component" value="Unassembled WGS sequence"/>
</dbReference>
<dbReference type="PANTHER" id="PTHR47268">
    <property type="entry name" value="ACYLPHOSPHATASE"/>
    <property type="match status" value="1"/>
</dbReference>
<reference evidence="8 9" key="1">
    <citation type="submission" date="2024-03" db="EMBL/GenBank/DDBJ databases">
        <title>Draft genome sequence of Pseudonocardia sp. DW16-2.</title>
        <authorList>
            <person name="Duangmal K."/>
        </authorList>
    </citation>
    <scope>NUCLEOTIDE SEQUENCE [LARGE SCALE GENOMIC DNA]</scope>
    <source>
        <strain evidence="8 9">DW16-2</strain>
    </source>
</reference>
<evidence type="ECO:0000256" key="4">
    <source>
        <dbReference type="ARBA" id="ARBA00047645"/>
    </source>
</evidence>
<dbReference type="GO" id="GO:0003998">
    <property type="term" value="F:acylphosphatase activity"/>
    <property type="evidence" value="ECO:0007669"/>
    <property type="project" value="UniProtKB-EC"/>
</dbReference>
<dbReference type="PANTHER" id="PTHR47268:SF4">
    <property type="entry name" value="ACYLPHOSPHATASE"/>
    <property type="match status" value="1"/>
</dbReference>
<protein>
    <recommendedName>
        <fullName evidence="3 5">acylphosphatase</fullName>
        <ecNumber evidence="2 5">3.6.1.7</ecNumber>
    </recommendedName>
</protein>
<gene>
    <name evidence="8" type="ORF">WJX68_09705</name>
</gene>
<accession>A0ABU8T5G6</accession>
<evidence type="ECO:0000259" key="7">
    <source>
        <dbReference type="PROSITE" id="PS51160"/>
    </source>
</evidence>
<dbReference type="InterPro" id="IPR001792">
    <property type="entry name" value="Acylphosphatase-like_dom"/>
</dbReference>
<dbReference type="RefSeq" id="WP_340288344.1">
    <property type="nucleotide sequence ID" value="NZ_JBBJUP010000006.1"/>
</dbReference>
<keyword evidence="5 8" id="KW-0378">Hydrolase</keyword>
<dbReference type="InterPro" id="IPR020456">
    <property type="entry name" value="Acylphosphatase"/>
</dbReference>
<evidence type="ECO:0000313" key="8">
    <source>
        <dbReference type="EMBL" id="MEJ8279204.1"/>
    </source>
</evidence>
<dbReference type="InterPro" id="IPR036046">
    <property type="entry name" value="Acylphosphatase-like_dom_sf"/>
</dbReference>
<comment type="catalytic activity">
    <reaction evidence="4 5">
        <text>an acyl phosphate + H2O = a carboxylate + phosphate + H(+)</text>
        <dbReference type="Rhea" id="RHEA:14965"/>
        <dbReference type="ChEBI" id="CHEBI:15377"/>
        <dbReference type="ChEBI" id="CHEBI:15378"/>
        <dbReference type="ChEBI" id="CHEBI:29067"/>
        <dbReference type="ChEBI" id="CHEBI:43474"/>
        <dbReference type="ChEBI" id="CHEBI:59918"/>
        <dbReference type="EC" id="3.6.1.7"/>
    </reaction>
</comment>
<proteinExistence type="inferred from homology"/>
<organism evidence="8 9">
    <name type="scientific">Pseudonocardia spirodelae</name>
    <dbReference type="NCBI Taxonomy" id="3133431"/>
    <lineage>
        <taxon>Bacteria</taxon>
        <taxon>Bacillati</taxon>
        <taxon>Actinomycetota</taxon>
        <taxon>Actinomycetes</taxon>
        <taxon>Pseudonocardiales</taxon>
        <taxon>Pseudonocardiaceae</taxon>
        <taxon>Pseudonocardia</taxon>
    </lineage>
</organism>